<dbReference type="Pfam" id="PF01613">
    <property type="entry name" value="Flavin_Reduct"/>
    <property type="match status" value="1"/>
</dbReference>
<dbReference type="Proteomes" id="UP000433050">
    <property type="component" value="Unassembled WGS sequence"/>
</dbReference>
<dbReference type="InterPro" id="IPR050268">
    <property type="entry name" value="NADH-dep_flavin_reductase"/>
</dbReference>
<dbReference type="EMBL" id="CACSAS010000001">
    <property type="protein sequence ID" value="CAA0092678.1"/>
    <property type="molecule type" value="Genomic_DNA"/>
</dbReference>
<evidence type="ECO:0000313" key="4">
    <source>
        <dbReference type="Proteomes" id="UP000433050"/>
    </source>
</evidence>
<dbReference type="GO" id="GO:0052874">
    <property type="term" value="F:FMN reductase (NADH) activity"/>
    <property type="evidence" value="ECO:0007669"/>
    <property type="project" value="UniProtKB-EC"/>
</dbReference>
<keyword evidence="1 3" id="KW-0560">Oxidoreductase</keyword>
<protein>
    <submittedName>
        <fullName evidence="3">FMN reductase (NADH) RutF</fullName>
        <ecNumber evidence="3">1.5.1.42</ecNumber>
    </submittedName>
</protein>
<dbReference type="GO" id="GO:0042602">
    <property type="term" value="F:riboflavin reductase (NADPH) activity"/>
    <property type="evidence" value="ECO:0007669"/>
    <property type="project" value="TreeGrafter"/>
</dbReference>
<gene>
    <name evidence="3" type="primary">rutF_1</name>
    <name evidence="3" type="ORF">STARVERO_01497</name>
</gene>
<dbReference type="InterPro" id="IPR002563">
    <property type="entry name" value="Flavin_Rdtase-like_dom"/>
</dbReference>
<keyword evidence="4" id="KW-1185">Reference proteome</keyword>
<dbReference type="PANTHER" id="PTHR30466">
    <property type="entry name" value="FLAVIN REDUCTASE"/>
    <property type="match status" value="1"/>
</dbReference>
<dbReference type="EC" id="1.5.1.42" evidence="3"/>
<dbReference type="AlphaFoldDB" id="A0A5S9NQF0"/>
<reference evidence="3 4" key="1">
    <citation type="submission" date="2019-12" db="EMBL/GenBank/DDBJ databases">
        <authorList>
            <person name="Reyes-Prieto M."/>
        </authorList>
    </citation>
    <scope>NUCLEOTIDE SEQUENCE [LARGE SCALE GENOMIC DNA]</scope>
    <source>
        <strain evidence="3">HF14-78462</strain>
    </source>
</reference>
<evidence type="ECO:0000313" key="3">
    <source>
        <dbReference type="EMBL" id="CAA0092678.1"/>
    </source>
</evidence>
<proteinExistence type="predicted"/>
<organism evidence="3 4">
    <name type="scientific">Starkeya nomas</name>
    <dbReference type="NCBI Taxonomy" id="2666134"/>
    <lineage>
        <taxon>Bacteria</taxon>
        <taxon>Pseudomonadati</taxon>
        <taxon>Pseudomonadota</taxon>
        <taxon>Alphaproteobacteria</taxon>
        <taxon>Hyphomicrobiales</taxon>
        <taxon>Xanthobacteraceae</taxon>
        <taxon>Starkeya</taxon>
    </lineage>
</organism>
<evidence type="ECO:0000256" key="1">
    <source>
        <dbReference type="ARBA" id="ARBA00023002"/>
    </source>
</evidence>
<evidence type="ECO:0000259" key="2">
    <source>
        <dbReference type="SMART" id="SM00903"/>
    </source>
</evidence>
<dbReference type="InterPro" id="IPR012349">
    <property type="entry name" value="Split_barrel_FMN-bd"/>
</dbReference>
<sequence>MLSQDQRTEHFRQSMRRLASTVCVISCKSGDVRYGITVTSVTPLSFSPISILACVNKRASISSPLKDEGRYCINVLRASQADVSNSFSGGLPLQERFDIGGWAEIDGIPYLPDAQASLFCEVEQAISYATHDIIIGGVKAAHFAPDIAPLIYQNGSYAVAAPLALQKAG</sequence>
<name>A0A5S9NQF0_9HYPH</name>
<dbReference type="SUPFAM" id="SSF50475">
    <property type="entry name" value="FMN-binding split barrel"/>
    <property type="match status" value="1"/>
</dbReference>
<dbReference type="RefSeq" id="WP_144343383.1">
    <property type="nucleotide sequence ID" value="NZ_CACSAS010000001.1"/>
</dbReference>
<dbReference type="Gene3D" id="2.30.110.10">
    <property type="entry name" value="Electron Transport, Fmn-binding Protein, Chain A"/>
    <property type="match status" value="1"/>
</dbReference>
<feature type="domain" description="Flavin reductase like" evidence="2">
    <location>
        <begin position="15"/>
        <end position="159"/>
    </location>
</feature>
<accession>A0A5S9NQF0</accession>
<dbReference type="SMART" id="SM00903">
    <property type="entry name" value="Flavin_Reduct"/>
    <property type="match status" value="1"/>
</dbReference>
<dbReference type="PANTHER" id="PTHR30466:SF1">
    <property type="entry name" value="FMN REDUCTASE (NADH) RUTF"/>
    <property type="match status" value="1"/>
</dbReference>
<dbReference type="GO" id="GO:0010181">
    <property type="term" value="F:FMN binding"/>
    <property type="evidence" value="ECO:0007669"/>
    <property type="project" value="InterPro"/>
</dbReference>